<keyword evidence="2" id="KW-1133">Transmembrane helix</keyword>
<dbReference type="PANTHER" id="PTHR33133">
    <property type="entry name" value="OS08G0107100 PROTEIN-RELATED"/>
    <property type="match status" value="1"/>
</dbReference>
<comment type="caution">
    <text evidence="3">The sequence shown here is derived from an EMBL/GenBank/DDBJ whole genome shotgun (WGS) entry which is preliminary data.</text>
</comment>
<feature type="transmembrane region" description="Helical" evidence="2">
    <location>
        <begin position="233"/>
        <end position="251"/>
    </location>
</feature>
<feature type="transmembrane region" description="Helical" evidence="2">
    <location>
        <begin position="141"/>
        <end position="168"/>
    </location>
</feature>
<proteinExistence type="predicted"/>
<evidence type="ECO:0000256" key="2">
    <source>
        <dbReference type="SAM" id="Phobius"/>
    </source>
</evidence>
<dbReference type="EMBL" id="JANQDX010000016">
    <property type="protein sequence ID" value="KAL0910593.1"/>
    <property type="molecule type" value="Genomic_DNA"/>
</dbReference>
<accession>A0ABD0UD01</accession>
<dbReference type="Proteomes" id="UP001552299">
    <property type="component" value="Unassembled WGS sequence"/>
</dbReference>
<evidence type="ECO:0000313" key="4">
    <source>
        <dbReference type="Proteomes" id="UP001552299"/>
    </source>
</evidence>
<evidence type="ECO:0000256" key="1">
    <source>
        <dbReference type="SAM" id="MobiDB-lite"/>
    </source>
</evidence>
<evidence type="ECO:0008006" key="5">
    <source>
        <dbReference type="Google" id="ProtNLM"/>
    </source>
</evidence>
<feature type="transmembrane region" description="Helical" evidence="2">
    <location>
        <begin position="174"/>
        <end position="194"/>
    </location>
</feature>
<keyword evidence="4" id="KW-1185">Reference proteome</keyword>
<protein>
    <recommendedName>
        <fullName evidence="5">Transmembrane protein</fullName>
    </recommendedName>
</protein>
<feature type="region of interest" description="Disordered" evidence="1">
    <location>
        <begin position="305"/>
        <end position="324"/>
    </location>
</feature>
<feature type="transmembrane region" description="Helical" evidence="2">
    <location>
        <begin position="94"/>
        <end position="120"/>
    </location>
</feature>
<dbReference type="AlphaFoldDB" id="A0ABD0UD01"/>
<sequence>MTTSNQSKSSNPFKIIWEALIFLIKNWQILLIFAPLYFITFLLSIFKSLSVTPILTKLLQNITSLSKLKPPDPDFYQIFSAILTELREITILEIIFFITIFFFSTLLSTSTLCSICMTYTDNKQPTLKELFIKFKQTWKGTMITQFYATIFTNISVPLIFLLAVGLALFSFNSVGFSVLSFILLILAEILYLYLAMIWLLSVVVSVEDEEGIYGLAAMVKATEIMKGRRWKGILINILIISSMAAYILPLMDPSLSEKKKLAIIGMFFVVAAVMNVFVLAVAVVFYFECKKGDGELMMMKKKNQSGFGYSSLPSEEALTDSENP</sequence>
<keyword evidence="2" id="KW-0812">Transmembrane</keyword>
<name>A0ABD0UD01_DENTH</name>
<organism evidence="3 4">
    <name type="scientific">Dendrobium thyrsiflorum</name>
    <name type="common">Pinecone-like raceme dendrobium</name>
    <name type="synonym">Orchid</name>
    <dbReference type="NCBI Taxonomy" id="117978"/>
    <lineage>
        <taxon>Eukaryota</taxon>
        <taxon>Viridiplantae</taxon>
        <taxon>Streptophyta</taxon>
        <taxon>Embryophyta</taxon>
        <taxon>Tracheophyta</taxon>
        <taxon>Spermatophyta</taxon>
        <taxon>Magnoliopsida</taxon>
        <taxon>Liliopsida</taxon>
        <taxon>Asparagales</taxon>
        <taxon>Orchidaceae</taxon>
        <taxon>Epidendroideae</taxon>
        <taxon>Malaxideae</taxon>
        <taxon>Dendrobiinae</taxon>
        <taxon>Dendrobium</taxon>
    </lineage>
</organism>
<evidence type="ECO:0000313" key="3">
    <source>
        <dbReference type="EMBL" id="KAL0910593.1"/>
    </source>
</evidence>
<dbReference type="PANTHER" id="PTHR33133:SF1">
    <property type="entry name" value="EXPRESSED PROTEIN-RELATED"/>
    <property type="match status" value="1"/>
</dbReference>
<reference evidence="3 4" key="1">
    <citation type="journal article" date="2024" name="Plant Biotechnol. J.">
        <title>Dendrobium thyrsiflorum genome and its molecular insights into genes involved in important horticultural traits.</title>
        <authorList>
            <person name="Chen B."/>
            <person name="Wang J.Y."/>
            <person name="Zheng P.J."/>
            <person name="Li K.L."/>
            <person name="Liang Y.M."/>
            <person name="Chen X.F."/>
            <person name="Zhang C."/>
            <person name="Zhao X."/>
            <person name="He X."/>
            <person name="Zhang G.Q."/>
            <person name="Liu Z.J."/>
            <person name="Xu Q."/>
        </authorList>
    </citation>
    <scope>NUCLEOTIDE SEQUENCE [LARGE SCALE GENOMIC DNA]</scope>
    <source>
        <strain evidence="3">GZMU011</strain>
    </source>
</reference>
<feature type="transmembrane region" description="Helical" evidence="2">
    <location>
        <begin position="20"/>
        <end position="46"/>
    </location>
</feature>
<feature type="transmembrane region" description="Helical" evidence="2">
    <location>
        <begin position="263"/>
        <end position="287"/>
    </location>
</feature>
<keyword evidence="2" id="KW-0472">Membrane</keyword>
<gene>
    <name evidence="3" type="ORF">M5K25_021591</name>
</gene>